<reference evidence="2 3" key="1">
    <citation type="submission" date="2018-08" db="EMBL/GenBank/DDBJ databases">
        <title>Genomic Encyclopedia of Type Strains, Phase III (KMG-III): the genomes of soil and plant-associated and newly described type strains.</title>
        <authorList>
            <person name="Whitman W."/>
        </authorList>
    </citation>
    <scope>NUCLEOTIDE SEQUENCE [LARGE SCALE GENOMIC DNA]</scope>
    <source>
        <strain evidence="2 3">CECT 7375</strain>
    </source>
</reference>
<keyword evidence="1" id="KW-1133">Transmembrane helix</keyword>
<sequence length="244" mass="28017">MQQISVLLTIVFIVSIIFLLSVAAFIVWQKKQQLRKKKIIEKLINRSYRLVSILESVPDRYLPIQTKMLLIDYLHSIVPNLVSKRVSVPELMVVLPELSEIRSQLRDGIQKSKNEKVMSKTHCTKIQNALHFLPVLLREFSEKHIIDSRSAKRQAVLMRFSYSLVHYDLLLYQAKVDLVADRKASALDKYRSALAEIEKVAVIENVAEEIEWVKCRIAKVEEMLFVTHTSSSSLDSIAEGARSV</sequence>
<dbReference type="OrthoDB" id="6101862at2"/>
<gene>
    <name evidence="2" type="ORF">DFP81_101343</name>
</gene>
<evidence type="ECO:0000256" key="1">
    <source>
        <dbReference type="SAM" id="Phobius"/>
    </source>
</evidence>
<dbReference type="EMBL" id="QUNG01000001">
    <property type="protein sequence ID" value="REG86775.1"/>
    <property type="molecule type" value="Genomic_DNA"/>
</dbReference>
<dbReference type="RefSeq" id="WP_115896019.1">
    <property type="nucleotide sequence ID" value="NZ_QUNG01000001.1"/>
</dbReference>
<accession>A0A3E0DV88</accession>
<organism evidence="2 3">
    <name type="scientific">Marinomonas pollencensis</name>
    <dbReference type="NCBI Taxonomy" id="491954"/>
    <lineage>
        <taxon>Bacteria</taxon>
        <taxon>Pseudomonadati</taxon>
        <taxon>Pseudomonadota</taxon>
        <taxon>Gammaproteobacteria</taxon>
        <taxon>Oceanospirillales</taxon>
        <taxon>Oceanospirillaceae</taxon>
        <taxon>Marinomonas</taxon>
    </lineage>
</organism>
<dbReference type="AlphaFoldDB" id="A0A3E0DV88"/>
<dbReference type="Proteomes" id="UP000256542">
    <property type="component" value="Unassembled WGS sequence"/>
</dbReference>
<feature type="transmembrane region" description="Helical" evidence="1">
    <location>
        <begin position="6"/>
        <end position="28"/>
    </location>
</feature>
<comment type="caution">
    <text evidence="2">The sequence shown here is derived from an EMBL/GenBank/DDBJ whole genome shotgun (WGS) entry which is preliminary data.</text>
</comment>
<keyword evidence="1" id="KW-0812">Transmembrane</keyword>
<keyword evidence="1" id="KW-0472">Membrane</keyword>
<keyword evidence="3" id="KW-1185">Reference proteome</keyword>
<evidence type="ECO:0000313" key="3">
    <source>
        <dbReference type="Proteomes" id="UP000256542"/>
    </source>
</evidence>
<evidence type="ECO:0000313" key="2">
    <source>
        <dbReference type="EMBL" id="REG86775.1"/>
    </source>
</evidence>
<protein>
    <submittedName>
        <fullName evidence="2">Uncharacterized protein</fullName>
    </submittedName>
</protein>
<name>A0A3E0DV88_9GAMM</name>
<proteinExistence type="predicted"/>